<dbReference type="PROSITE" id="PS00892">
    <property type="entry name" value="HIT_1"/>
    <property type="match status" value="1"/>
</dbReference>
<dbReference type="PROSITE" id="PS51084">
    <property type="entry name" value="HIT_2"/>
    <property type="match status" value="1"/>
</dbReference>
<evidence type="ECO:0000313" key="5">
    <source>
        <dbReference type="EMBL" id="ONH84124.1"/>
    </source>
</evidence>
<dbReference type="Proteomes" id="UP000054844">
    <property type="component" value="Unassembled WGS sequence"/>
</dbReference>
<dbReference type="OrthoDB" id="9784774at2"/>
<sequence length="128" mass="13906">MPVSGLPPYDDGNIFARILRGELPAKTIHEDEWAVAFHDIAPQAPVHVLVIPRGRYVSLADFAGKASEAEIAGFWRAVAKVARDLGLEQPGYRTLSNMGENAGQEVPHFHVHLFGGRPLGRMLSPAEG</sequence>
<dbReference type="AlphaFoldDB" id="A0A1S8D8R7"/>
<dbReference type="InterPro" id="IPR001310">
    <property type="entry name" value="Histidine_triad_HIT"/>
</dbReference>
<evidence type="ECO:0000313" key="8">
    <source>
        <dbReference type="Proteomes" id="UP000254919"/>
    </source>
</evidence>
<dbReference type="InterPro" id="IPR011146">
    <property type="entry name" value="HIT-like"/>
</dbReference>
<dbReference type="GeneID" id="99635656"/>
<dbReference type="CDD" id="cd01276">
    <property type="entry name" value="PKCI_related"/>
    <property type="match status" value="1"/>
</dbReference>
<dbReference type="EMBL" id="UGVN01000001">
    <property type="protein sequence ID" value="SUE38304.1"/>
    <property type="molecule type" value="Genomic_DNA"/>
</dbReference>
<evidence type="ECO:0000313" key="6">
    <source>
        <dbReference type="EMBL" id="SUE38304.1"/>
    </source>
</evidence>
<dbReference type="EMBL" id="LLWF02000012">
    <property type="protein sequence ID" value="ONH84124.1"/>
    <property type="molecule type" value="Genomic_DNA"/>
</dbReference>
<feature type="short sequence motif" description="Histidine triad motif" evidence="2 3">
    <location>
        <begin position="108"/>
        <end position="112"/>
    </location>
</feature>
<protein>
    <submittedName>
        <fullName evidence="6">HIT-like protein HI_0961</fullName>
    </submittedName>
    <submittedName>
        <fullName evidence="5">Histidine triad nucleotide-binding protein</fullName>
    </submittedName>
</protein>
<dbReference type="PRINTS" id="PR00332">
    <property type="entry name" value="HISTRIAD"/>
</dbReference>
<dbReference type="SUPFAM" id="SSF54197">
    <property type="entry name" value="HIT-like"/>
    <property type="match status" value="1"/>
</dbReference>
<feature type="domain" description="HIT" evidence="4">
    <location>
        <begin position="14"/>
        <end position="124"/>
    </location>
</feature>
<proteinExistence type="predicted"/>
<feature type="active site" description="Tele-AMP-histidine intermediate" evidence="1">
    <location>
        <position position="110"/>
    </location>
</feature>
<dbReference type="RefSeq" id="WP_019461464.1">
    <property type="nucleotide sequence ID" value="NZ_AP031462.1"/>
</dbReference>
<dbReference type="GO" id="GO:0003824">
    <property type="term" value="F:catalytic activity"/>
    <property type="evidence" value="ECO:0007669"/>
    <property type="project" value="InterPro"/>
</dbReference>
<keyword evidence="7" id="KW-1185">Reference proteome</keyword>
<evidence type="ECO:0000259" key="4">
    <source>
        <dbReference type="PROSITE" id="PS51084"/>
    </source>
</evidence>
<dbReference type="Pfam" id="PF01230">
    <property type="entry name" value="HIT"/>
    <property type="match status" value="1"/>
</dbReference>
<gene>
    <name evidence="5" type="ORF">APZ41_006095</name>
    <name evidence="6" type="ORF">NCTC13291_00634</name>
</gene>
<evidence type="ECO:0000313" key="7">
    <source>
        <dbReference type="Proteomes" id="UP000054844"/>
    </source>
</evidence>
<name>A0A1S8D8R7_9PROT</name>
<evidence type="ECO:0000256" key="2">
    <source>
        <dbReference type="PIRSR" id="PIRSR601310-3"/>
    </source>
</evidence>
<accession>A0A1S8D8R7</accession>
<dbReference type="InterPro" id="IPR036265">
    <property type="entry name" value="HIT-like_sf"/>
</dbReference>
<organism evidence="5 7">
    <name type="scientific">Roseomonas mucosa</name>
    <dbReference type="NCBI Taxonomy" id="207340"/>
    <lineage>
        <taxon>Bacteria</taxon>
        <taxon>Pseudomonadati</taxon>
        <taxon>Pseudomonadota</taxon>
        <taxon>Alphaproteobacteria</taxon>
        <taxon>Acetobacterales</taxon>
        <taxon>Roseomonadaceae</taxon>
        <taxon>Roseomonas</taxon>
    </lineage>
</organism>
<dbReference type="Gene3D" id="3.30.428.10">
    <property type="entry name" value="HIT-like"/>
    <property type="match status" value="1"/>
</dbReference>
<reference evidence="5 7" key="1">
    <citation type="submission" date="2016-12" db="EMBL/GenBank/DDBJ databases">
        <title>Draft genome sequence of Roseomonas mucosa strain AU37, isolated from a peripheral intravenous catheter.</title>
        <authorList>
            <person name="Choudhury M.A."/>
            <person name="Sidjabat H.E."/>
            <person name="Wailan A.M."/>
            <person name="Zhang L."/>
            <person name="Marsh N.M."/>
            <person name="Rickard C.M."/>
            <person name="Davies M."/>
            <person name="Mcmillan D.J."/>
        </authorList>
    </citation>
    <scope>NUCLEOTIDE SEQUENCE [LARGE SCALE GENOMIC DNA]</scope>
    <source>
        <strain evidence="5 7">SAVE376</strain>
    </source>
</reference>
<evidence type="ECO:0000256" key="1">
    <source>
        <dbReference type="PIRSR" id="PIRSR601310-1"/>
    </source>
</evidence>
<evidence type="ECO:0000256" key="3">
    <source>
        <dbReference type="PROSITE-ProRule" id="PRU00464"/>
    </source>
</evidence>
<dbReference type="STRING" id="207340.APZ41_006095"/>
<reference evidence="6 8" key="2">
    <citation type="submission" date="2018-06" db="EMBL/GenBank/DDBJ databases">
        <authorList>
            <consortium name="Pathogen Informatics"/>
            <person name="Doyle S."/>
        </authorList>
    </citation>
    <scope>NUCLEOTIDE SEQUENCE [LARGE SCALE GENOMIC DNA]</scope>
    <source>
        <strain evidence="6 8">NCTC13291</strain>
    </source>
</reference>
<dbReference type="Proteomes" id="UP000254919">
    <property type="component" value="Unassembled WGS sequence"/>
</dbReference>
<dbReference type="InterPro" id="IPR019808">
    <property type="entry name" value="Histidine_triad_CS"/>
</dbReference>
<dbReference type="PANTHER" id="PTHR23089">
    <property type="entry name" value="HISTIDINE TRIAD HIT PROTEIN"/>
    <property type="match status" value="1"/>
</dbReference>